<feature type="region of interest" description="Disordered" evidence="1">
    <location>
        <begin position="1"/>
        <end position="122"/>
    </location>
</feature>
<evidence type="ECO:0000313" key="3">
    <source>
        <dbReference type="Proteomes" id="UP000799118"/>
    </source>
</evidence>
<gene>
    <name evidence="2" type="ORF">BT96DRAFT_1050699</name>
</gene>
<accession>A0A6A4H5V0</accession>
<dbReference type="Proteomes" id="UP000799118">
    <property type="component" value="Unassembled WGS sequence"/>
</dbReference>
<sequence length="252" mass="27855">MSTPKCIWIGPYGTSTPQKQRSNSIVPLSQSPAEITPKKEPKNLTVLPNLQENSKTEDNEVDSQTQDDTQAQSPKDNTQDKTQEQREPSPAGLNVPEPPEASPQPCEPTKLPSSSHEALSEIDPDETLWDEPELITGIVHDHKLGPLLVRCDASGNPLSPQSQYKGCLAFLSKELNNANVRCCHLELNLKAASAACKLANLKLSLSERNRIFAEKENELLRKVNQVLESKHSCVQDVVQMTVRDLIHLQADL</sequence>
<feature type="compositionally biased region" description="Low complexity" evidence="1">
    <location>
        <begin position="62"/>
        <end position="73"/>
    </location>
</feature>
<protein>
    <submittedName>
        <fullName evidence="2">Uncharacterized protein</fullName>
    </submittedName>
</protein>
<evidence type="ECO:0000313" key="2">
    <source>
        <dbReference type="EMBL" id="KAE9393609.1"/>
    </source>
</evidence>
<organism evidence="2 3">
    <name type="scientific">Gymnopus androsaceus JB14</name>
    <dbReference type="NCBI Taxonomy" id="1447944"/>
    <lineage>
        <taxon>Eukaryota</taxon>
        <taxon>Fungi</taxon>
        <taxon>Dikarya</taxon>
        <taxon>Basidiomycota</taxon>
        <taxon>Agaricomycotina</taxon>
        <taxon>Agaricomycetes</taxon>
        <taxon>Agaricomycetidae</taxon>
        <taxon>Agaricales</taxon>
        <taxon>Marasmiineae</taxon>
        <taxon>Omphalotaceae</taxon>
        <taxon>Gymnopus</taxon>
    </lineage>
</organism>
<dbReference type="AlphaFoldDB" id="A0A6A4H5V0"/>
<name>A0A6A4H5V0_9AGAR</name>
<proteinExistence type="predicted"/>
<keyword evidence="3" id="KW-1185">Reference proteome</keyword>
<dbReference type="EMBL" id="ML769568">
    <property type="protein sequence ID" value="KAE9393609.1"/>
    <property type="molecule type" value="Genomic_DNA"/>
</dbReference>
<feature type="compositionally biased region" description="Pro residues" evidence="1">
    <location>
        <begin position="96"/>
        <end position="106"/>
    </location>
</feature>
<reference evidence="2" key="1">
    <citation type="journal article" date="2019" name="Environ. Microbiol.">
        <title>Fungal ecological strategies reflected in gene transcription - a case study of two litter decomposers.</title>
        <authorList>
            <person name="Barbi F."/>
            <person name="Kohler A."/>
            <person name="Barry K."/>
            <person name="Baskaran P."/>
            <person name="Daum C."/>
            <person name="Fauchery L."/>
            <person name="Ihrmark K."/>
            <person name="Kuo A."/>
            <person name="LaButti K."/>
            <person name="Lipzen A."/>
            <person name="Morin E."/>
            <person name="Grigoriev I.V."/>
            <person name="Henrissat B."/>
            <person name="Lindahl B."/>
            <person name="Martin F."/>
        </authorList>
    </citation>
    <scope>NUCLEOTIDE SEQUENCE</scope>
    <source>
        <strain evidence="2">JB14</strain>
    </source>
</reference>
<evidence type="ECO:0000256" key="1">
    <source>
        <dbReference type="SAM" id="MobiDB-lite"/>
    </source>
</evidence>
<feature type="compositionally biased region" description="Polar residues" evidence="1">
    <location>
        <begin position="13"/>
        <end position="33"/>
    </location>
</feature>
<feature type="compositionally biased region" description="Basic and acidic residues" evidence="1">
    <location>
        <begin position="77"/>
        <end position="87"/>
    </location>
</feature>